<feature type="compositionally biased region" description="Polar residues" evidence="2">
    <location>
        <begin position="207"/>
        <end position="227"/>
    </location>
</feature>
<feature type="compositionally biased region" description="Basic and acidic residues" evidence="2">
    <location>
        <begin position="330"/>
        <end position="340"/>
    </location>
</feature>
<sequence length="385" mass="43098">MQGELADNLGQLQELKDVLQRTQTISDQRQAQVDKLSVRLSETQRELDKRTLEVLDMDNVLKERQGELQQRAKLESEEFSQQLRECQQRLNKVLEEHEACQRHHEALTRELDATKLQIRETLESLQHTRGQLLKESEVTRLQARISSMGRAAERQSLHSHAVSLPPLHTFTDPLEFSCSAHPSQPSPKWLQTPVPSSSCGDSVPRHSPTNTQPCLSPPANSYPQSNPAPHLSESLPPCDWLQSSSINSSMNLTPSLKATLRVAVFKQPWESSSPSVSTFPETADHSWKGLSATEASAMSDGSFNPLTYMVDTHNDTHISMEALTVQQGEDVQHSESRRETGSTSVEQEEEEVDLSSLTGMLKFVNQTLAMQEDPSAWSSTKKIQT</sequence>
<evidence type="ECO:0000313" key="4">
    <source>
        <dbReference type="Proteomes" id="UP001476798"/>
    </source>
</evidence>
<keyword evidence="4" id="KW-1185">Reference proteome</keyword>
<feature type="region of interest" description="Disordered" evidence="2">
    <location>
        <begin position="181"/>
        <end position="236"/>
    </location>
</feature>
<protein>
    <submittedName>
        <fullName evidence="3">Uncharacterized protein</fullName>
    </submittedName>
</protein>
<feature type="region of interest" description="Disordered" evidence="2">
    <location>
        <begin position="326"/>
        <end position="354"/>
    </location>
</feature>
<reference evidence="3 4" key="1">
    <citation type="submission" date="2021-06" db="EMBL/GenBank/DDBJ databases">
        <authorList>
            <person name="Palmer J.M."/>
        </authorList>
    </citation>
    <scope>NUCLEOTIDE SEQUENCE [LARGE SCALE GENOMIC DNA]</scope>
    <source>
        <strain evidence="3 4">GA_2019</strain>
        <tissue evidence="3">Muscle</tissue>
    </source>
</reference>
<comment type="caution">
    <text evidence="3">The sequence shown here is derived from an EMBL/GenBank/DDBJ whole genome shotgun (WGS) entry which is preliminary data.</text>
</comment>
<evidence type="ECO:0000256" key="2">
    <source>
        <dbReference type="SAM" id="MobiDB-lite"/>
    </source>
</evidence>
<evidence type="ECO:0000256" key="1">
    <source>
        <dbReference type="SAM" id="Coils"/>
    </source>
</evidence>
<dbReference type="EMBL" id="JAHRIO010031692">
    <property type="protein sequence ID" value="MEQ2168892.1"/>
    <property type="molecule type" value="Genomic_DNA"/>
</dbReference>
<organism evidence="3 4">
    <name type="scientific">Goodea atripinnis</name>
    <dbReference type="NCBI Taxonomy" id="208336"/>
    <lineage>
        <taxon>Eukaryota</taxon>
        <taxon>Metazoa</taxon>
        <taxon>Chordata</taxon>
        <taxon>Craniata</taxon>
        <taxon>Vertebrata</taxon>
        <taxon>Euteleostomi</taxon>
        <taxon>Actinopterygii</taxon>
        <taxon>Neopterygii</taxon>
        <taxon>Teleostei</taxon>
        <taxon>Neoteleostei</taxon>
        <taxon>Acanthomorphata</taxon>
        <taxon>Ovalentaria</taxon>
        <taxon>Atherinomorphae</taxon>
        <taxon>Cyprinodontiformes</taxon>
        <taxon>Goodeidae</taxon>
        <taxon>Goodea</taxon>
    </lineage>
</organism>
<accession>A0ABV0NBW1</accession>
<keyword evidence="1" id="KW-0175">Coiled coil</keyword>
<feature type="coiled-coil region" evidence="1">
    <location>
        <begin position="57"/>
        <end position="124"/>
    </location>
</feature>
<name>A0ABV0NBW1_9TELE</name>
<evidence type="ECO:0000313" key="3">
    <source>
        <dbReference type="EMBL" id="MEQ2168892.1"/>
    </source>
</evidence>
<proteinExistence type="predicted"/>
<gene>
    <name evidence="3" type="ORF">GOODEAATRI_019340</name>
</gene>
<dbReference type="Proteomes" id="UP001476798">
    <property type="component" value="Unassembled WGS sequence"/>
</dbReference>